<sequence>MNKLFWLIFSIITFGLVLFFIINPEIKYGGDIVEYYGNSESFINHLSFNLTDSDKAKLIERLSQGYFDNPEYYIKGLDGQRYTVHFPLYSVMLVPGRLFLRAIGQDEYKTFQMTNLFILTLLSVFILLSFIKSPVNRFAYLIAVYASPIIWHLVWPGPEIFEFSMILLSIYLFFHGRQMEKVAAIVLSALASYQSQPILFIPLAYMIIMYWNKYVSKKTVNRLTLRQDILIAVVLLIFIAVPNIYYYAVFGVLSAWFKLTDVGFENSSLKKSIELFFDPNLGLLFYMPILFIEGITGFIKSLFKSVESRILLIMLSLATSFYLINTNWNNGTAGYGPTRYAMHLLPFICYFFLENLIKVRKAWIVLSLVVIGQLYVMSFNGWLVPDFEKTVKHSPIAEFILKRYPSIYNPTPEIFVERTTGQEGGYWNSTAYLDNGKCLKAYILKTDIQRIVDQCGDITERDLTRLENTYLNMASYPRMVITSEATFYPADGACAWDVPEDFPFSCMRTIEDVVKATGIKDEGRFENLDNTVGLWQLHWGRPAKVMVPPGYIIHHYSFEGAYVNF</sequence>
<feature type="transmembrane region" description="Helical" evidence="1">
    <location>
        <begin position="364"/>
        <end position="384"/>
    </location>
</feature>
<evidence type="ECO:0000256" key="1">
    <source>
        <dbReference type="SAM" id="Phobius"/>
    </source>
</evidence>
<keyword evidence="1" id="KW-0812">Transmembrane</keyword>
<comment type="caution">
    <text evidence="2">The sequence shown here is derived from an EMBL/GenBank/DDBJ whole genome shotgun (WGS) entry which is preliminary data.</text>
</comment>
<feature type="transmembrane region" description="Helical" evidence="1">
    <location>
        <begin position="182"/>
        <end position="208"/>
    </location>
</feature>
<evidence type="ECO:0000313" key="3">
    <source>
        <dbReference type="Proteomes" id="UP000034063"/>
    </source>
</evidence>
<organism evidence="2 3">
    <name type="scientific">Candidatus Gottesmanbacteria bacterium GW2011_GWA2_44_17</name>
    <dbReference type="NCBI Taxonomy" id="1618444"/>
    <lineage>
        <taxon>Bacteria</taxon>
        <taxon>Candidatus Gottesmaniibacteriota</taxon>
    </lineage>
</organism>
<accession>A0A0G1HK23</accession>
<dbReference type="AlphaFoldDB" id="A0A0G1HK23"/>
<feature type="transmembrane region" description="Helical" evidence="1">
    <location>
        <begin position="5"/>
        <end position="22"/>
    </location>
</feature>
<dbReference type="EMBL" id="LCIB01000006">
    <property type="protein sequence ID" value="KKT47546.1"/>
    <property type="molecule type" value="Genomic_DNA"/>
</dbReference>
<keyword evidence="1" id="KW-1133">Transmembrane helix</keyword>
<feature type="transmembrane region" description="Helical" evidence="1">
    <location>
        <begin position="229"/>
        <end position="257"/>
    </location>
</feature>
<feature type="transmembrane region" description="Helical" evidence="1">
    <location>
        <begin position="310"/>
        <end position="328"/>
    </location>
</feature>
<reference evidence="2 3" key="1">
    <citation type="journal article" date="2015" name="Nature">
        <title>rRNA introns, odd ribosomes, and small enigmatic genomes across a large radiation of phyla.</title>
        <authorList>
            <person name="Brown C.T."/>
            <person name="Hug L.A."/>
            <person name="Thomas B.C."/>
            <person name="Sharon I."/>
            <person name="Castelle C.J."/>
            <person name="Singh A."/>
            <person name="Wilkins M.J."/>
            <person name="Williams K.H."/>
            <person name="Banfield J.F."/>
        </authorList>
    </citation>
    <scope>NUCLEOTIDE SEQUENCE [LARGE SCALE GENOMIC DNA]</scope>
</reference>
<feature type="transmembrane region" description="Helical" evidence="1">
    <location>
        <begin position="82"/>
        <end position="100"/>
    </location>
</feature>
<keyword evidence="1" id="KW-0472">Membrane</keyword>
<evidence type="ECO:0008006" key="4">
    <source>
        <dbReference type="Google" id="ProtNLM"/>
    </source>
</evidence>
<feature type="transmembrane region" description="Helical" evidence="1">
    <location>
        <begin position="283"/>
        <end position="303"/>
    </location>
</feature>
<protein>
    <recommendedName>
        <fullName evidence="4">Glycosyltransferase RgtA/B/C/D-like domain-containing protein</fullName>
    </recommendedName>
</protein>
<feature type="transmembrane region" description="Helical" evidence="1">
    <location>
        <begin position="340"/>
        <end position="357"/>
    </location>
</feature>
<evidence type="ECO:0000313" key="2">
    <source>
        <dbReference type="EMBL" id="KKT47546.1"/>
    </source>
</evidence>
<feature type="transmembrane region" description="Helical" evidence="1">
    <location>
        <begin position="137"/>
        <end position="155"/>
    </location>
</feature>
<dbReference type="Proteomes" id="UP000034063">
    <property type="component" value="Unassembled WGS sequence"/>
</dbReference>
<proteinExistence type="predicted"/>
<feature type="transmembrane region" description="Helical" evidence="1">
    <location>
        <begin position="112"/>
        <end position="131"/>
    </location>
</feature>
<gene>
    <name evidence="2" type="ORF">UW37_C0006G0009</name>
</gene>
<name>A0A0G1HK23_9BACT</name>